<sequence length="223" mass="23780">MGFADRKDAGRRLAAALANFKGRHPVILALPRGGVPVAAEIAAALKAPLDLVLVRKVGWTMQPELAVGAVVDGADPIVVRNEALIARMGVSEREFGEVRDAELAEIERRKHRYLGQRRRAPIAGQTVIVVDDGIATGATVKAALRAIRQRGPKELVLAVPVAPPEAVADLEGEVDELVCLETPEPFGAIGYFYGDFSQVSDEEVIAALARFPVEAPGDPPRAE</sequence>
<gene>
    <name evidence="2" type="ORF">NVS89_18350</name>
</gene>
<evidence type="ECO:0000313" key="3">
    <source>
        <dbReference type="Proteomes" id="UP001151088"/>
    </source>
</evidence>
<dbReference type="Gene3D" id="3.30.1310.20">
    <property type="entry name" value="PRTase-like"/>
    <property type="match status" value="1"/>
</dbReference>
<reference evidence="2" key="1">
    <citation type="submission" date="2022-08" db="EMBL/GenBank/DDBJ databases">
        <authorList>
            <person name="Li F."/>
        </authorList>
    </citation>
    <scope>NUCLEOTIDE SEQUENCE</scope>
    <source>
        <strain evidence="2">MQZ15Z-1</strain>
    </source>
</reference>
<dbReference type="Pfam" id="PF00156">
    <property type="entry name" value="Pribosyltran"/>
    <property type="match status" value="1"/>
</dbReference>
<dbReference type="Gene3D" id="3.40.50.2020">
    <property type="match status" value="1"/>
</dbReference>
<dbReference type="GO" id="GO:0016757">
    <property type="term" value="F:glycosyltransferase activity"/>
    <property type="evidence" value="ECO:0007669"/>
    <property type="project" value="UniProtKB-KW"/>
</dbReference>
<dbReference type="InterPro" id="IPR000836">
    <property type="entry name" value="PRTase_dom"/>
</dbReference>
<dbReference type="SUPFAM" id="SSF53271">
    <property type="entry name" value="PRTase-like"/>
    <property type="match status" value="1"/>
</dbReference>
<keyword evidence="2" id="KW-0328">Glycosyltransferase</keyword>
<evidence type="ECO:0000313" key="2">
    <source>
        <dbReference type="EMBL" id="MCS0497051.1"/>
    </source>
</evidence>
<comment type="caution">
    <text evidence="2">The sequence shown here is derived from an EMBL/GenBank/DDBJ whole genome shotgun (WGS) entry which is preliminary data.</text>
</comment>
<accession>A0A9X2PE73</accession>
<keyword evidence="2" id="KW-0808">Transferase</keyword>
<dbReference type="AlphaFoldDB" id="A0A9X2PE73"/>
<evidence type="ECO:0000259" key="1">
    <source>
        <dbReference type="Pfam" id="PF00156"/>
    </source>
</evidence>
<feature type="domain" description="Phosphoribosyltransferase" evidence="1">
    <location>
        <begin position="8"/>
        <end position="181"/>
    </location>
</feature>
<proteinExistence type="predicted"/>
<dbReference type="CDD" id="cd06223">
    <property type="entry name" value="PRTases_typeI"/>
    <property type="match status" value="1"/>
</dbReference>
<dbReference type="Proteomes" id="UP001151088">
    <property type="component" value="Unassembled WGS sequence"/>
</dbReference>
<name>A0A9X2PE73_9HYPH</name>
<protein>
    <submittedName>
        <fullName evidence="2">Phosphoribosyltransferase family protein</fullName>
    </submittedName>
</protein>
<dbReference type="RefSeq" id="WP_258734204.1">
    <property type="nucleotide sequence ID" value="NZ_JANTHZ010000009.1"/>
</dbReference>
<dbReference type="EMBL" id="JANTHZ010000009">
    <property type="protein sequence ID" value="MCS0497051.1"/>
    <property type="molecule type" value="Genomic_DNA"/>
</dbReference>
<keyword evidence="3" id="KW-1185">Reference proteome</keyword>
<organism evidence="2 3">
    <name type="scientific">Ancylobacter mangrovi</name>
    <dbReference type="NCBI Taxonomy" id="2972472"/>
    <lineage>
        <taxon>Bacteria</taxon>
        <taxon>Pseudomonadati</taxon>
        <taxon>Pseudomonadota</taxon>
        <taxon>Alphaproteobacteria</taxon>
        <taxon>Hyphomicrobiales</taxon>
        <taxon>Xanthobacteraceae</taxon>
        <taxon>Ancylobacter</taxon>
    </lineage>
</organism>
<dbReference type="InterPro" id="IPR029057">
    <property type="entry name" value="PRTase-like"/>
</dbReference>